<evidence type="ECO:0000313" key="3">
    <source>
        <dbReference type="EMBL" id="STX44140.1"/>
    </source>
</evidence>
<dbReference type="Proteomes" id="UP000254476">
    <property type="component" value="Unassembled WGS sequence"/>
</dbReference>
<dbReference type="EC" id="2.3.1.43" evidence="3"/>
<dbReference type="InterPro" id="IPR036514">
    <property type="entry name" value="SGNH_hydro_sf"/>
</dbReference>
<dbReference type="Proteomes" id="UP000054691">
    <property type="component" value="Unassembled WGS sequence"/>
</dbReference>
<dbReference type="InterPro" id="IPR050592">
    <property type="entry name" value="GDSL_lipolytic_enzyme"/>
</dbReference>
<evidence type="ECO:0000313" key="4">
    <source>
        <dbReference type="Proteomes" id="UP000054691"/>
    </source>
</evidence>
<dbReference type="CDD" id="cd01846">
    <property type="entry name" value="fatty_acyltransferase_like"/>
    <property type="match status" value="1"/>
</dbReference>
<sequence length="459" mass="52342">MPEPIIEHIITMGDSLSDPGEMDHKKLGGIIPMDGLSGLKGKSPKGAFTNGYVWDTDFGTDVVEESIIHTLERKGESTTDIADDVIVHDPKVEAPLCDLDLENYKRINFEGRDFVRYYDEGGLTSYDYTGRITTNLKLLATEHIVSNLDEKRKLLLADDKARAISAEHKKKTLVTEWSGANDLITVNNGPTKEEAEKAVMARINNIEKLIEAGYYHFALFNVPDLSLTPHFYRLGEKEQDNARVVCSHFNQLLKQKVDELVKKHPECSIDVFDINKFFSDAYCNPQKYGLDPEKIHLPYIESKDFKLNLDKTSPAPGYMFWDDKHPSAHVHKILAEKFYDEFSKKYHFSAPHESLLTQFRENYGQKWKDDTDGWFGFFKRSKISYKASSLTLEDILKHALKEGGARTKEIIVRLGWIDSNGHLISKNPSLVAAMEKLHGHHNIVSRSDDEDEMKMLSLF</sequence>
<dbReference type="PANTHER" id="PTHR45642">
    <property type="entry name" value="GDSL ESTERASE/LIPASE EXL3"/>
    <property type="match status" value="1"/>
</dbReference>
<dbReference type="EMBL" id="UGOB01000001">
    <property type="protein sequence ID" value="STX44140.1"/>
    <property type="molecule type" value="Genomic_DNA"/>
</dbReference>
<dbReference type="InterPro" id="IPR001087">
    <property type="entry name" value="GDSL"/>
</dbReference>
<keyword evidence="3" id="KW-0808">Transferase</keyword>
<reference evidence="2 4" key="1">
    <citation type="submission" date="2015-11" db="EMBL/GenBank/DDBJ databases">
        <title>Genomic analysis of 38 Legionella species identifies large and diverse effector repertoires.</title>
        <authorList>
            <person name="Burstein D."/>
            <person name="Amaro F."/>
            <person name="Zusman T."/>
            <person name="Lifshitz Z."/>
            <person name="Cohen O."/>
            <person name="Gilbert J.A."/>
            <person name="Pupko T."/>
            <person name="Shuman H.A."/>
            <person name="Segal G."/>
        </authorList>
    </citation>
    <scope>NUCLEOTIDE SEQUENCE [LARGE SCALE GENOMIC DNA]</scope>
    <source>
        <strain evidence="2 4">Lyon 8420412</strain>
    </source>
</reference>
<evidence type="ECO:0000313" key="2">
    <source>
        <dbReference type="EMBL" id="KTD14805.1"/>
    </source>
</evidence>
<dbReference type="GO" id="GO:0004607">
    <property type="term" value="F:phosphatidylcholine-sterol O-acyltransferase activity"/>
    <property type="evidence" value="ECO:0007669"/>
    <property type="project" value="UniProtKB-EC"/>
</dbReference>
<keyword evidence="3" id="KW-0012">Acyltransferase</keyword>
<accession>A0A378JHI7</accession>
<dbReference type="STRING" id="45066.Lgra_0508"/>
<proteinExistence type="predicted"/>
<dbReference type="SUPFAM" id="SSF52266">
    <property type="entry name" value="SGNH hydrolase"/>
    <property type="match status" value="1"/>
</dbReference>
<organism evidence="3 5">
    <name type="scientific">Legionella gratiana</name>
    <dbReference type="NCBI Taxonomy" id="45066"/>
    <lineage>
        <taxon>Bacteria</taxon>
        <taxon>Pseudomonadati</taxon>
        <taxon>Pseudomonadota</taxon>
        <taxon>Gammaproteobacteria</taxon>
        <taxon>Legionellales</taxon>
        <taxon>Legionellaceae</taxon>
        <taxon>Legionella</taxon>
    </lineage>
</organism>
<dbReference type="OrthoDB" id="5659842at2"/>
<dbReference type="RefSeq" id="WP_058497719.1">
    <property type="nucleotide sequence ID" value="NZ_CAAAHW010000001.1"/>
</dbReference>
<gene>
    <name evidence="2" type="ORF">Lgra_0508</name>
    <name evidence="3" type="ORF">NCTC12388_01377</name>
</gene>
<keyword evidence="1" id="KW-0732">Signal</keyword>
<dbReference type="Pfam" id="PF00657">
    <property type="entry name" value="Lipase_GDSL"/>
    <property type="match status" value="1"/>
</dbReference>
<name>A0A378JHI7_9GAMM</name>
<dbReference type="GO" id="GO:0016788">
    <property type="term" value="F:hydrolase activity, acting on ester bonds"/>
    <property type="evidence" value="ECO:0007669"/>
    <property type="project" value="InterPro"/>
</dbReference>
<dbReference type="Gene3D" id="3.40.50.1110">
    <property type="entry name" value="SGNH hydrolase"/>
    <property type="match status" value="1"/>
</dbReference>
<dbReference type="AlphaFoldDB" id="A0A378JHI7"/>
<evidence type="ECO:0000256" key="1">
    <source>
        <dbReference type="ARBA" id="ARBA00022729"/>
    </source>
</evidence>
<protein>
    <submittedName>
        <fullName evidence="3">Thermolabile hemolysin</fullName>
        <ecNumber evidence="3">2.3.1.43</ecNumber>
    </submittedName>
</protein>
<evidence type="ECO:0000313" key="5">
    <source>
        <dbReference type="Proteomes" id="UP000254476"/>
    </source>
</evidence>
<reference evidence="3 5" key="2">
    <citation type="submission" date="2018-06" db="EMBL/GenBank/DDBJ databases">
        <authorList>
            <consortium name="Pathogen Informatics"/>
            <person name="Doyle S."/>
        </authorList>
    </citation>
    <scope>NUCLEOTIDE SEQUENCE [LARGE SCALE GENOMIC DNA]</scope>
    <source>
        <strain evidence="3 5">NCTC12388</strain>
    </source>
</reference>
<keyword evidence="4" id="KW-1185">Reference proteome</keyword>
<dbReference type="EMBL" id="LNYE01000005">
    <property type="protein sequence ID" value="KTD14805.1"/>
    <property type="molecule type" value="Genomic_DNA"/>
</dbReference>
<dbReference type="PANTHER" id="PTHR45642:SF139">
    <property type="entry name" value="SGNH HYDROLASE-TYPE ESTERASE DOMAIN-CONTAINING PROTEIN"/>
    <property type="match status" value="1"/>
</dbReference>